<dbReference type="SUPFAM" id="SSF52172">
    <property type="entry name" value="CheY-like"/>
    <property type="match status" value="1"/>
</dbReference>
<evidence type="ECO:0000313" key="11">
    <source>
        <dbReference type="Proteomes" id="UP000326780"/>
    </source>
</evidence>
<evidence type="ECO:0000256" key="1">
    <source>
        <dbReference type="ARBA" id="ARBA00000085"/>
    </source>
</evidence>
<evidence type="ECO:0000256" key="7">
    <source>
        <dbReference type="SAM" id="Phobius"/>
    </source>
</evidence>
<dbReference type="SMART" id="SM00388">
    <property type="entry name" value="HisKA"/>
    <property type="match status" value="1"/>
</dbReference>
<dbReference type="PANTHER" id="PTHR43047">
    <property type="entry name" value="TWO-COMPONENT HISTIDINE PROTEIN KINASE"/>
    <property type="match status" value="1"/>
</dbReference>
<dbReference type="InterPro" id="IPR001789">
    <property type="entry name" value="Sig_transdc_resp-reg_receiver"/>
</dbReference>
<keyword evidence="7" id="KW-0472">Membrane</keyword>
<dbReference type="CDD" id="cd00156">
    <property type="entry name" value="REC"/>
    <property type="match status" value="1"/>
</dbReference>
<dbReference type="Pfam" id="PF02518">
    <property type="entry name" value="HATPase_c"/>
    <property type="match status" value="1"/>
</dbReference>
<dbReference type="GO" id="GO:0000155">
    <property type="term" value="F:phosphorelay sensor kinase activity"/>
    <property type="evidence" value="ECO:0007669"/>
    <property type="project" value="InterPro"/>
</dbReference>
<feature type="modified residue" description="4-aspartylphosphate" evidence="6">
    <location>
        <position position="534"/>
    </location>
</feature>
<keyword evidence="5" id="KW-0418">Kinase</keyword>
<feature type="transmembrane region" description="Helical" evidence="7">
    <location>
        <begin position="125"/>
        <end position="143"/>
    </location>
</feature>
<dbReference type="AlphaFoldDB" id="A0A5Q0M5W0"/>
<evidence type="ECO:0000259" key="8">
    <source>
        <dbReference type="PROSITE" id="PS50109"/>
    </source>
</evidence>
<feature type="transmembrane region" description="Helical" evidence="7">
    <location>
        <begin position="150"/>
        <end position="169"/>
    </location>
</feature>
<dbReference type="Gene3D" id="1.10.287.130">
    <property type="match status" value="1"/>
</dbReference>
<dbReference type="EC" id="2.7.13.3" evidence="2"/>
<dbReference type="CDD" id="cd00082">
    <property type="entry name" value="HisKA"/>
    <property type="match status" value="1"/>
</dbReference>
<dbReference type="FunFam" id="3.30.565.10:FF:000049">
    <property type="entry name" value="Two-component sensor histidine kinase"/>
    <property type="match status" value="1"/>
</dbReference>
<gene>
    <name evidence="10" type="ORF">GFK26_20000</name>
</gene>
<feature type="transmembrane region" description="Helical" evidence="7">
    <location>
        <begin position="59"/>
        <end position="79"/>
    </location>
</feature>
<keyword evidence="7" id="KW-0812">Transmembrane</keyword>
<dbReference type="Pfam" id="PF00512">
    <property type="entry name" value="HisKA"/>
    <property type="match status" value="1"/>
</dbReference>
<evidence type="ECO:0000259" key="9">
    <source>
        <dbReference type="PROSITE" id="PS50110"/>
    </source>
</evidence>
<dbReference type="SUPFAM" id="SSF55874">
    <property type="entry name" value="ATPase domain of HSP90 chaperone/DNA topoisomerase II/histidine kinase"/>
    <property type="match status" value="1"/>
</dbReference>
<dbReference type="GO" id="GO:0005886">
    <property type="term" value="C:plasma membrane"/>
    <property type="evidence" value="ECO:0007669"/>
    <property type="project" value="TreeGrafter"/>
</dbReference>
<proteinExistence type="predicted"/>
<dbReference type="SMART" id="SM00387">
    <property type="entry name" value="HATPase_c"/>
    <property type="match status" value="1"/>
</dbReference>
<dbReference type="SMART" id="SM00448">
    <property type="entry name" value="REC"/>
    <property type="match status" value="1"/>
</dbReference>
<sequence length="623" mass="68298">MNDAARSVHQATAAADLDLRVLREHVASVYAAHTTATCAHIGCAIAIGIFGYFNIDPTHHLLVIGMVAAVVSMNLYALLAPRWTPEVPLSESRDWARRYTWIVTLVSVTTALPCALFLVLIQSPAMTTVVIVVIMVSWTRAIQARWPIKGAMFGCGIPVMGGLILALIWHGGTLHWFLALFSFANLVLTLHEGVKQNRRLTASLMLQFENEMLAAQLRERIAAVERASAEKTRFLAAASHDLRQPMHAIALFGAAMETALHDHPERTNAKRLMRAVDALGASLDTMLDVSHLDAGVVVSEPQALELDALLLVLNQTFTPYAEQKGLQLRVRASGMWVRSDIQLLFRLLSNLVDNALKYTHEGGVSVVARRRGDKVWLEVRDTGVGIAPEQLSRIFEEFYQIDNPGRDRARGLGIGLSIVKRLSHLMSHPIEVHSRPGRGTHFRVVLPQADAALAPPAELLLDELEIPTHRSLAAPNLHGPVLLIDDEAEIRLAMAALLRAHAVDVVAVTDESHAVEALTHPNAKSSPFSMLLCDYRLADGRDGLEVGLRLLERFQLDIPLLLITGETAPQQLRRAQSSGVPMLFKPVSAAALLQAMAELTSVTGQTRIFSPATRYFREPSPVP</sequence>
<dbReference type="InterPro" id="IPR036097">
    <property type="entry name" value="HisK_dim/P_sf"/>
</dbReference>
<feature type="transmembrane region" description="Helical" evidence="7">
    <location>
        <begin position="99"/>
        <end position="119"/>
    </location>
</feature>
<dbReference type="Pfam" id="PF00072">
    <property type="entry name" value="Response_reg"/>
    <property type="match status" value="1"/>
</dbReference>
<keyword evidence="3 6" id="KW-0597">Phosphoprotein</keyword>
<dbReference type="PANTHER" id="PTHR43047:SF9">
    <property type="entry name" value="HISTIDINE KINASE"/>
    <property type="match status" value="1"/>
</dbReference>
<evidence type="ECO:0000256" key="3">
    <source>
        <dbReference type="ARBA" id="ARBA00022553"/>
    </source>
</evidence>
<accession>A0A5Q0M5W0</accession>
<feature type="transmembrane region" description="Helical" evidence="7">
    <location>
        <begin position="29"/>
        <end position="53"/>
    </location>
</feature>
<dbReference type="Gene3D" id="3.30.565.10">
    <property type="entry name" value="Histidine kinase-like ATPase, C-terminal domain"/>
    <property type="match status" value="1"/>
</dbReference>
<feature type="domain" description="Histidine kinase" evidence="8">
    <location>
        <begin position="237"/>
        <end position="450"/>
    </location>
</feature>
<dbReference type="Proteomes" id="UP000326780">
    <property type="component" value="Chromosome"/>
</dbReference>
<name>A0A5Q0M5W0_VARPD</name>
<dbReference type="PROSITE" id="PS50110">
    <property type="entry name" value="RESPONSE_REGULATORY"/>
    <property type="match status" value="1"/>
</dbReference>
<dbReference type="GO" id="GO:0009927">
    <property type="term" value="F:histidine phosphotransfer kinase activity"/>
    <property type="evidence" value="ECO:0007669"/>
    <property type="project" value="TreeGrafter"/>
</dbReference>
<dbReference type="InterPro" id="IPR004358">
    <property type="entry name" value="Sig_transdc_His_kin-like_C"/>
</dbReference>
<evidence type="ECO:0000313" key="10">
    <source>
        <dbReference type="EMBL" id="QFZ84879.1"/>
    </source>
</evidence>
<dbReference type="InterPro" id="IPR011006">
    <property type="entry name" value="CheY-like_superfamily"/>
</dbReference>
<dbReference type="PRINTS" id="PR00344">
    <property type="entry name" value="BCTRLSENSOR"/>
</dbReference>
<evidence type="ECO:0000256" key="2">
    <source>
        <dbReference type="ARBA" id="ARBA00012438"/>
    </source>
</evidence>
<keyword evidence="7" id="KW-1133">Transmembrane helix</keyword>
<organism evidence="10 11">
    <name type="scientific">Variovorax paradoxus</name>
    <dbReference type="NCBI Taxonomy" id="34073"/>
    <lineage>
        <taxon>Bacteria</taxon>
        <taxon>Pseudomonadati</taxon>
        <taxon>Pseudomonadota</taxon>
        <taxon>Betaproteobacteria</taxon>
        <taxon>Burkholderiales</taxon>
        <taxon>Comamonadaceae</taxon>
        <taxon>Variovorax</taxon>
    </lineage>
</organism>
<dbReference type="PROSITE" id="PS50109">
    <property type="entry name" value="HIS_KIN"/>
    <property type="match status" value="1"/>
</dbReference>
<evidence type="ECO:0000256" key="6">
    <source>
        <dbReference type="PROSITE-ProRule" id="PRU00169"/>
    </source>
</evidence>
<dbReference type="InterPro" id="IPR036890">
    <property type="entry name" value="HATPase_C_sf"/>
</dbReference>
<dbReference type="RefSeq" id="WP_153283500.1">
    <property type="nucleotide sequence ID" value="NZ_CP045644.1"/>
</dbReference>
<evidence type="ECO:0000256" key="5">
    <source>
        <dbReference type="ARBA" id="ARBA00022777"/>
    </source>
</evidence>
<evidence type="ECO:0000256" key="4">
    <source>
        <dbReference type="ARBA" id="ARBA00022679"/>
    </source>
</evidence>
<keyword evidence="4" id="KW-0808">Transferase</keyword>
<dbReference type="InterPro" id="IPR003661">
    <property type="entry name" value="HisK_dim/P_dom"/>
</dbReference>
<reference evidence="10 11" key="1">
    <citation type="submission" date="2019-10" db="EMBL/GenBank/DDBJ databases">
        <title>Complete genome sequence of Variovorax paradoxus 5C-2.</title>
        <authorList>
            <person name="Gogoleva N.E."/>
            <person name="Balkin A.S."/>
        </authorList>
    </citation>
    <scope>NUCLEOTIDE SEQUENCE [LARGE SCALE GENOMIC DNA]</scope>
    <source>
        <strain evidence="10 11">5C-2</strain>
    </source>
</reference>
<comment type="catalytic activity">
    <reaction evidence="1">
        <text>ATP + protein L-histidine = ADP + protein N-phospho-L-histidine.</text>
        <dbReference type="EC" id="2.7.13.3"/>
    </reaction>
</comment>
<feature type="domain" description="Response regulatory" evidence="9">
    <location>
        <begin position="480"/>
        <end position="600"/>
    </location>
</feature>
<dbReference type="Gene3D" id="3.40.50.2300">
    <property type="match status" value="1"/>
</dbReference>
<protein>
    <recommendedName>
        <fullName evidence="2">histidine kinase</fullName>
        <ecNumber evidence="2">2.7.13.3</ecNumber>
    </recommendedName>
</protein>
<dbReference type="EMBL" id="CP045644">
    <property type="protein sequence ID" value="QFZ84879.1"/>
    <property type="molecule type" value="Genomic_DNA"/>
</dbReference>
<dbReference type="InterPro" id="IPR005467">
    <property type="entry name" value="His_kinase_dom"/>
</dbReference>
<dbReference type="SUPFAM" id="SSF47384">
    <property type="entry name" value="Homodimeric domain of signal transducing histidine kinase"/>
    <property type="match status" value="1"/>
</dbReference>
<dbReference type="InterPro" id="IPR003594">
    <property type="entry name" value="HATPase_dom"/>
</dbReference>